<proteinExistence type="predicted"/>
<dbReference type="AlphaFoldDB" id="A0A431VL24"/>
<gene>
    <name evidence="1" type="ORF">EJ104_12930</name>
</gene>
<name>A0A431VL24_9DEIO</name>
<comment type="caution">
    <text evidence="1">The sequence shown here is derived from an EMBL/GenBank/DDBJ whole genome shotgun (WGS) entry which is preliminary data.</text>
</comment>
<reference evidence="1 2" key="1">
    <citation type="submission" date="2018-12" db="EMBL/GenBank/DDBJ databases">
        <title>Deinococcus radiophilus ATCC 27603 genome sequencing and assembly.</title>
        <authorList>
            <person name="Maclea K.S."/>
            <person name="Maynard C.R."/>
        </authorList>
    </citation>
    <scope>NUCLEOTIDE SEQUENCE [LARGE SCALE GENOMIC DNA]</scope>
    <source>
        <strain evidence="1 2">ATCC 27603</strain>
    </source>
</reference>
<dbReference type="RefSeq" id="WP_126353446.1">
    <property type="nucleotide sequence ID" value="NZ_CP086384.1"/>
</dbReference>
<keyword evidence="2" id="KW-1185">Reference proteome</keyword>
<organism evidence="1 2">
    <name type="scientific">Deinococcus radiophilus</name>
    <dbReference type="NCBI Taxonomy" id="32062"/>
    <lineage>
        <taxon>Bacteria</taxon>
        <taxon>Thermotogati</taxon>
        <taxon>Deinococcota</taxon>
        <taxon>Deinococci</taxon>
        <taxon>Deinococcales</taxon>
        <taxon>Deinococcaceae</taxon>
        <taxon>Deinococcus</taxon>
    </lineage>
</organism>
<dbReference type="Proteomes" id="UP000277766">
    <property type="component" value="Unassembled WGS sequence"/>
</dbReference>
<dbReference type="EMBL" id="RXPE01000047">
    <property type="protein sequence ID" value="RTR21869.1"/>
    <property type="molecule type" value="Genomic_DNA"/>
</dbReference>
<accession>A0A431VL24</accession>
<sequence length="378" mass="41776">MAEIDQALRTKLHVLQQAGLLQVLTGQLAEMLGHSEADIQSSLKTIGVKTNDGSVSLRDLSFEQHVERDAYTQVGSHNQQFNVHGPLVQVPGSTAEHLRDLFPQPGEKARTALRQEGEAFIGFLQTLPELSLHGPEAAIAWYEMVEGRCRPLATALVVAVKQIPPEIVSAELKGLLTEAIKVLRLRIDGHVDYSLGWRAYPLLILATAVLVAVLDSRRWDVLPALVSPTISAGNKQIRWLYLTGYADGLTDRGFYPTRSHSQTGALAIEERVTDLLIGEQGWLKEELPVYGNEQLLRQAHAVLAFLTFDAERRYFGKQSQEFARLGRYLWDSKTALEGIAEFSRGVANLGEANKVLVDGGTLLSSDFGNLMSQPRNLY</sequence>
<evidence type="ECO:0000313" key="2">
    <source>
        <dbReference type="Proteomes" id="UP000277766"/>
    </source>
</evidence>
<protein>
    <submittedName>
        <fullName evidence="1">Uncharacterized protein</fullName>
    </submittedName>
</protein>
<evidence type="ECO:0000313" key="1">
    <source>
        <dbReference type="EMBL" id="RTR21869.1"/>
    </source>
</evidence>